<feature type="region of interest" description="Disordered" evidence="13">
    <location>
        <begin position="248"/>
        <end position="281"/>
    </location>
</feature>
<dbReference type="AlphaFoldDB" id="A0AAW1NS75"/>
<feature type="region of interest" description="Disordered" evidence="13">
    <location>
        <begin position="296"/>
        <end position="330"/>
    </location>
</feature>
<dbReference type="InterPro" id="IPR051681">
    <property type="entry name" value="Ser/Thr_Kinases-Pseudokinases"/>
</dbReference>
<feature type="compositionally biased region" description="Low complexity" evidence="13">
    <location>
        <begin position="299"/>
        <end position="309"/>
    </location>
</feature>
<reference evidence="17 18" key="1">
    <citation type="journal article" date="2024" name="Nat. Commun.">
        <title>Phylogenomics reveals the evolutionary origins of lichenization in chlorophyte algae.</title>
        <authorList>
            <person name="Puginier C."/>
            <person name="Libourel C."/>
            <person name="Otte J."/>
            <person name="Skaloud P."/>
            <person name="Haon M."/>
            <person name="Grisel S."/>
            <person name="Petersen M."/>
            <person name="Berrin J.G."/>
            <person name="Delaux P.M."/>
            <person name="Dal Grande F."/>
            <person name="Keller J."/>
        </authorList>
    </citation>
    <scope>NUCLEOTIDE SEQUENCE [LARGE SCALE GENOMIC DNA]</scope>
    <source>
        <strain evidence="17 18">SAG 2036</strain>
    </source>
</reference>
<evidence type="ECO:0000259" key="16">
    <source>
        <dbReference type="PROSITE" id="PS50011"/>
    </source>
</evidence>
<evidence type="ECO:0000256" key="9">
    <source>
        <dbReference type="ARBA" id="ARBA00023136"/>
    </source>
</evidence>
<keyword evidence="4 15" id="KW-0732">Signal</keyword>
<evidence type="ECO:0000313" key="17">
    <source>
        <dbReference type="EMBL" id="KAK9792460.1"/>
    </source>
</evidence>
<evidence type="ECO:0000256" key="4">
    <source>
        <dbReference type="ARBA" id="ARBA00022729"/>
    </source>
</evidence>
<dbReference type="Proteomes" id="UP001465755">
    <property type="component" value="Unassembled WGS sequence"/>
</dbReference>
<proteinExistence type="predicted"/>
<keyword evidence="11" id="KW-0393">Immunoglobulin domain</keyword>
<dbReference type="Gene3D" id="1.10.510.10">
    <property type="entry name" value="Transferase(Phosphotransferase) domain 1"/>
    <property type="match status" value="1"/>
</dbReference>
<sequence>MRLQPASRAQSCLQLLLVAALIACCAAVDSGILAPYQQIIASDVSNLLAILQSNQVDYNVTLTGACGRTDMHLNPQNWPNTINVTTTLFLQGDANDEAQKRVLISNNTDYEIEPSCFNLSCEAFNDAYIHNIGTKYPVVESTDGLSVTIYTPDGPIIDKQSIVDANVTGARPHVLNSAITRDEPASSAKVIAAGNVPSVAPASSSNIGTGNGGSTASTGAIAGAVAGAVAGAILLALLGFVVLRRRRRTKSGRQDTQATERLRRSVSGSISTTSSNKQSEQQWYFANPLQQLEAAGLMSGSSSHSSSKASRVDDGSSVGQLSGAPPPAQAKGERFTMQFDWHIQPHRLTVVGGRDATPIGIGAYGVVYEGILDGFKPVAIKFLHPATCPKASSHTARFMEEDLVYMVLELMETDLLRALGNDQLHTKQPPNKRVLGWYNKGSSIALDILNGLHYLHANRVVHLDMKSANILLAHDKTAKIADVGLASTLSKSTLSEHHRGGTLAWQSPEMLMGKPASFSADMWSFGVILLEIVTGVLFERGRYHTPEVPGECPAQVADLIKRCMASAPEDRPTALEAIQIVMVSTGEASASNFG</sequence>
<evidence type="ECO:0000256" key="2">
    <source>
        <dbReference type="ARBA" id="ARBA00022679"/>
    </source>
</evidence>
<dbReference type="EMBL" id="JALJOQ010000164">
    <property type="protein sequence ID" value="KAK9792460.1"/>
    <property type="molecule type" value="Genomic_DNA"/>
</dbReference>
<dbReference type="InterPro" id="IPR000920">
    <property type="entry name" value="Myelin_P0-rel"/>
</dbReference>
<evidence type="ECO:0000256" key="11">
    <source>
        <dbReference type="ARBA" id="ARBA00023319"/>
    </source>
</evidence>
<feature type="binding site" evidence="12">
    <location>
        <position position="381"/>
    </location>
    <ligand>
        <name>ATP</name>
        <dbReference type="ChEBI" id="CHEBI:30616"/>
    </ligand>
</feature>
<evidence type="ECO:0000256" key="5">
    <source>
        <dbReference type="ARBA" id="ARBA00022741"/>
    </source>
</evidence>
<dbReference type="InterPro" id="IPR017441">
    <property type="entry name" value="Protein_kinase_ATP_BS"/>
</dbReference>
<dbReference type="SMART" id="SM00220">
    <property type="entry name" value="S_TKc"/>
    <property type="match status" value="1"/>
</dbReference>
<dbReference type="PROSITE" id="PS51257">
    <property type="entry name" value="PROKAR_LIPOPROTEIN"/>
    <property type="match status" value="1"/>
</dbReference>
<evidence type="ECO:0000256" key="8">
    <source>
        <dbReference type="ARBA" id="ARBA00022989"/>
    </source>
</evidence>
<keyword evidence="6" id="KW-0418">Kinase</keyword>
<dbReference type="PANTHER" id="PTHR44329">
    <property type="entry name" value="SERINE/THREONINE-PROTEIN KINASE TNNI3K-RELATED"/>
    <property type="match status" value="1"/>
</dbReference>
<keyword evidence="2" id="KW-0808">Transferase</keyword>
<dbReference type="PRINTS" id="PR00213">
    <property type="entry name" value="MYELINP0"/>
</dbReference>
<evidence type="ECO:0000256" key="1">
    <source>
        <dbReference type="ARBA" id="ARBA00004370"/>
    </source>
</evidence>
<dbReference type="InterPro" id="IPR011009">
    <property type="entry name" value="Kinase-like_dom_sf"/>
</dbReference>
<feature type="compositionally biased region" description="Low complexity" evidence="13">
    <location>
        <begin position="265"/>
        <end position="279"/>
    </location>
</feature>
<keyword evidence="8 14" id="KW-1133">Transmembrane helix</keyword>
<name>A0AAW1NS75_9CHLO</name>
<keyword evidence="18" id="KW-1185">Reference proteome</keyword>
<organism evidence="17 18">
    <name type="scientific">Symbiochloris irregularis</name>
    <dbReference type="NCBI Taxonomy" id="706552"/>
    <lineage>
        <taxon>Eukaryota</taxon>
        <taxon>Viridiplantae</taxon>
        <taxon>Chlorophyta</taxon>
        <taxon>core chlorophytes</taxon>
        <taxon>Trebouxiophyceae</taxon>
        <taxon>Trebouxiales</taxon>
        <taxon>Trebouxiaceae</taxon>
        <taxon>Symbiochloris</taxon>
    </lineage>
</organism>
<feature type="domain" description="Protein kinase" evidence="16">
    <location>
        <begin position="353"/>
        <end position="583"/>
    </location>
</feature>
<evidence type="ECO:0000256" key="6">
    <source>
        <dbReference type="ARBA" id="ARBA00022777"/>
    </source>
</evidence>
<dbReference type="PROSITE" id="PS00107">
    <property type="entry name" value="PROTEIN_KINASE_ATP"/>
    <property type="match status" value="1"/>
</dbReference>
<feature type="chain" id="PRO_5043486399" description="Protein kinase domain-containing protein" evidence="15">
    <location>
        <begin position="28"/>
        <end position="594"/>
    </location>
</feature>
<dbReference type="Pfam" id="PF00069">
    <property type="entry name" value="Pkinase"/>
    <property type="match status" value="1"/>
</dbReference>
<dbReference type="GO" id="GO:0005524">
    <property type="term" value="F:ATP binding"/>
    <property type="evidence" value="ECO:0007669"/>
    <property type="project" value="UniProtKB-UniRule"/>
</dbReference>
<keyword evidence="7 12" id="KW-0067">ATP-binding</keyword>
<evidence type="ECO:0000256" key="13">
    <source>
        <dbReference type="SAM" id="MobiDB-lite"/>
    </source>
</evidence>
<evidence type="ECO:0000256" key="7">
    <source>
        <dbReference type="ARBA" id="ARBA00022840"/>
    </source>
</evidence>
<dbReference type="NCBIfam" id="TIGR01167">
    <property type="entry name" value="LPXTG_anchor"/>
    <property type="match status" value="1"/>
</dbReference>
<keyword evidence="5 12" id="KW-0547">Nucleotide-binding</keyword>
<protein>
    <recommendedName>
        <fullName evidence="16">Protein kinase domain-containing protein</fullName>
    </recommendedName>
</protein>
<comment type="caution">
    <text evidence="17">The sequence shown here is derived from an EMBL/GenBank/DDBJ whole genome shotgun (WGS) entry which is preliminary data.</text>
</comment>
<keyword evidence="3 14" id="KW-0812">Transmembrane</keyword>
<evidence type="ECO:0000256" key="12">
    <source>
        <dbReference type="PROSITE-ProRule" id="PRU10141"/>
    </source>
</evidence>
<feature type="signal peptide" evidence="15">
    <location>
        <begin position="1"/>
        <end position="27"/>
    </location>
</feature>
<dbReference type="InterPro" id="IPR008271">
    <property type="entry name" value="Ser/Thr_kinase_AS"/>
</dbReference>
<evidence type="ECO:0000256" key="3">
    <source>
        <dbReference type="ARBA" id="ARBA00022692"/>
    </source>
</evidence>
<gene>
    <name evidence="17" type="ORF">WJX73_004921</name>
</gene>
<dbReference type="PROSITE" id="PS00108">
    <property type="entry name" value="PROTEIN_KINASE_ST"/>
    <property type="match status" value="1"/>
</dbReference>
<dbReference type="SUPFAM" id="SSF56112">
    <property type="entry name" value="Protein kinase-like (PK-like)"/>
    <property type="match status" value="1"/>
</dbReference>
<evidence type="ECO:0000313" key="18">
    <source>
        <dbReference type="Proteomes" id="UP001465755"/>
    </source>
</evidence>
<comment type="subcellular location">
    <subcellularLocation>
        <location evidence="1">Membrane</location>
    </subcellularLocation>
</comment>
<dbReference type="GO" id="GO:0016020">
    <property type="term" value="C:membrane"/>
    <property type="evidence" value="ECO:0007669"/>
    <property type="project" value="UniProtKB-SubCell"/>
</dbReference>
<evidence type="ECO:0000256" key="10">
    <source>
        <dbReference type="ARBA" id="ARBA00023157"/>
    </source>
</evidence>
<evidence type="ECO:0000256" key="15">
    <source>
        <dbReference type="SAM" id="SignalP"/>
    </source>
</evidence>
<feature type="transmembrane region" description="Helical" evidence="14">
    <location>
        <begin position="220"/>
        <end position="243"/>
    </location>
</feature>
<keyword evidence="10" id="KW-1015">Disulfide bond</keyword>
<evidence type="ECO:0000256" key="14">
    <source>
        <dbReference type="SAM" id="Phobius"/>
    </source>
</evidence>
<dbReference type="PROSITE" id="PS50011">
    <property type="entry name" value="PROTEIN_KINASE_DOM"/>
    <property type="match status" value="1"/>
</dbReference>
<accession>A0AAW1NS75</accession>
<dbReference type="InterPro" id="IPR000719">
    <property type="entry name" value="Prot_kinase_dom"/>
</dbReference>
<dbReference type="GO" id="GO:0004674">
    <property type="term" value="F:protein serine/threonine kinase activity"/>
    <property type="evidence" value="ECO:0007669"/>
    <property type="project" value="TreeGrafter"/>
</dbReference>
<keyword evidence="9 14" id="KW-0472">Membrane</keyword>